<reference evidence="4 5" key="1">
    <citation type="submission" date="2014-08" db="EMBL/GenBank/DDBJ databases">
        <authorList>
            <person name="Hassan Y.I."/>
            <person name="Lepp D."/>
            <person name="Zhou T."/>
        </authorList>
    </citation>
    <scope>NUCLEOTIDE SEQUENCE [LARGE SCALE GENOMIC DNA]</scope>
    <source>
        <strain evidence="4 5">IFO13584</strain>
    </source>
</reference>
<evidence type="ECO:0000313" key="5">
    <source>
        <dbReference type="Proteomes" id="UP000028981"/>
    </source>
</evidence>
<dbReference type="EMBL" id="JQGC01000027">
    <property type="protein sequence ID" value="KFL29394.1"/>
    <property type="molecule type" value="Genomic_DNA"/>
</dbReference>
<dbReference type="AlphaFoldDB" id="A0A087LXP1"/>
<dbReference type="OrthoDB" id="8449384at2"/>
<dbReference type="SMART" id="SM00448">
    <property type="entry name" value="REC"/>
    <property type="match status" value="1"/>
</dbReference>
<keyword evidence="5" id="KW-1185">Reference proteome</keyword>
<feature type="domain" description="Response regulatory" evidence="3">
    <location>
        <begin position="7"/>
        <end position="126"/>
    </location>
</feature>
<evidence type="ECO:0000256" key="1">
    <source>
        <dbReference type="PROSITE-ProRule" id="PRU00169"/>
    </source>
</evidence>
<dbReference type="Gene3D" id="3.40.50.2300">
    <property type="match status" value="1"/>
</dbReference>
<feature type="modified residue" description="4-aspartylphosphate" evidence="1">
    <location>
        <position position="57"/>
    </location>
</feature>
<proteinExistence type="predicted"/>
<evidence type="ECO:0000256" key="2">
    <source>
        <dbReference type="SAM" id="MobiDB-lite"/>
    </source>
</evidence>
<dbReference type="PROSITE" id="PS50110">
    <property type="entry name" value="RESPONSE_REGULATORY"/>
    <property type="match status" value="1"/>
</dbReference>
<dbReference type="CDD" id="cd00156">
    <property type="entry name" value="REC"/>
    <property type="match status" value="1"/>
</dbReference>
<comment type="caution">
    <text evidence="4">The sequence shown here is derived from an EMBL/GenBank/DDBJ whole genome shotgun (WGS) entry which is preliminary data.</text>
</comment>
<evidence type="ECO:0000313" key="4">
    <source>
        <dbReference type="EMBL" id="KFL29394.1"/>
    </source>
</evidence>
<dbReference type="GO" id="GO:0000160">
    <property type="term" value="P:phosphorelay signal transduction system"/>
    <property type="evidence" value="ECO:0007669"/>
    <property type="project" value="InterPro"/>
</dbReference>
<dbReference type="SUPFAM" id="SSF52172">
    <property type="entry name" value="CheY-like"/>
    <property type="match status" value="1"/>
</dbReference>
<name>A0A087LXP1_9HYPH</name>
<sequence length="184" mass="20726">MTSRPKTVAILAANPALTSVLTMVLAGDTRLRVRPFESEAELFAYMRIAPLDMLVVDFDREGRPAYEMVEAIRLDPRFVSRELPVIALTRSITPPMRHQAISAGIDEVLVKPMSPRHLLQRVQARLINRSVVGLLGSGYRGPERRDRVPMPKPQPHQSRRSTDNVVPLFPDRRKPMHPGLEPLA</sequence>
<dbReference type="Proteomes" id="UP000028981">
    <property type="component" value="Unassembled WGS sequence"/>
</dbReference>
<dbReference type="RefSeq" id="WP_035086638.1">
    <property type="nucleotide sequence ID" value="NZ_JQGC01000027.1"/>
</dbReference>
<gene>
    <name evidence="4" type="ORF">JP75_21785</name>
</gene>
<keyword evidence="1" id="KW-0597">Phosphoprotein</keyword>
<organism evidence="4 5">
    <name type="scientific">Devosia riboflavina</name>
    <dbReference type="NCBI Taxonomy" id="46914"/>
    <lineage>
        <taxon>Bacteria</taxon>
        <taxon>Pseudomonadati</taxon>
        <taxon>Pseudomonadota</taxon>
        <taxon>Alphaproteobacteria</taxon>
        <taxon>Hyphomicrobiales</taxon>
        <taxon>Devosiaceae</taxon>
        <taxon>Devosia</taxon>
    </lineage>
</organism>
<dbReference type="Pfam" id="PF00072">
    <property type="entry name" value="Response_reg"/>
    <property type="match status" value="1"/>
</dbReference>
<dbReference type="InterPro" id="IPR011006">
    <property type="entry name" value="CheY-like_superfamily"/>
</dbReference>
<protein>
    <recommendedName>
        <fullName evidence="3">Response regulatory domain-containing protein</fullName>
    </recommendedName>
</protein>
<evidence type="ECO:0000259" key="3">
    <source>
        <dbReference type="PROSITE" id="PS50110"/>
    </source>
</evidence>
<dbReference type="InterPro" id="IPR001789">
    <property type="entry name" value="Sig_transdc_resp-reg_receiver"/>
</dbReference>
<feature type="region of interest" description="Disordered" evidence="2">
    <location>
        <begin position="138"/>
        <end position="184"/>
    </location>
</feature>
<accession>A0A087LXP1</accession>
<dbReference type="STRING" id="46914.JP75_21785"/>